<name>A0A372LAF3_9BACI</name>
<evidence type="ECO:0000256" key="1">
    <source>
        <dbReference type="SAM" id="Phobius"/>
    </source>
</evidence>
<evidence type="ECO:0000313" key="3">
    <source>
        <dbReference type="Proteomes" id="UP000264541"/>
    </source>
</evidence>
<gene>
    <name evidence="2" type="ORF">D0469_20460</name>
</gene>
<feature type="transmembrane region" description="Helical" evidence="1">
    <location>
        <begin position="20"/>
        <end position="38"/>
    </location>
</feature>
<dbReference type="AlphaFoldDB" id="A0A372LAF3"/>
<keyword evidence="1" id="KW-1133">Transmembrane helix</keyword>
<reference evidence="2 3" key="1">
    <citation type="submission" date="2018-08" db="EMBL/GenBank/DDBJ databases">
        <title>Bacillus chawlae sp. nov., Bacillus glennii sp. nov., and Bacillus saganii sp. nov. Isolated from the Vehicle Assembly Building at Kennedy Space Center where the Viking Spacecraft were Assembled.</title>
        <authorList>
            <person name="Seuylemezian A."/>
            <person name="Vaishampayan P."/>
        </authorList>
    </citation>
    <scope>NUCLEOTIDE SEQUENCE [LARGE SCALE GENOMIC DNA]</scope>
    <source>
        <strain evidence="2 3">V47-23a</strain>
    </source>
</reference>
<protein>
    <submittedName>
        <fullName evidence="2">Uncharacterized protein</fullName>
    </submittedName>
</protein>
<accession>A0A372LAF3</accession>
<dbReference type="RefSeq" id="WP_117328566.1">
    <property type="nucleotide sequence ID" value="NZ_QVTE01000073.1"/>
</dbReference>
<dbReference type="OrthoDB" id="2935376at2"/>
<keyword evidence="1" id="KW-0812">Transmembrane</keyword>
<dbReference type="Proteomes" id="UP000264541">
    <property type="component" value="Unassembled WGS sequence"/>
</dbReference>
<comment type="caution">
    <text evidence="2">The sequence shown here is derived from an EMBL/GenBank/DDBJ whole genome shotgun (WGS) entry which is preliminary data.</text>
</comment>
<proteinExistence type="predicted"/>
<keyword evidence="3" id="KW-1185">Reference proteome</keyword>
<evidence type="ECO:0000313" key="2">
    <source>
        <dbReference type="EMBL" id="RFU62617.1"/>
    </source>
</evidence>
<dbReference type="EMBL" id="QVTE01000073">
    <property type="protein sequence ID" value="RFU62617.1"/>
    <property type="molecule type" value="Genomic_DNA"/>
</dbReference>
<organism evidence="2 3">
    <name type="scientific">Peribacillus saganii</name>
    <dbReference type="NCBI Taxonomy" id="2303992"/>
    <lineage>
        <taxon>Bacteria</taxon>
        <taxon>Bacillati</taxon>
        <taxon>Bacillota</taxon>
        <taxon>Bacilli</taxon>
        <taxon>Bacillales</taxon>
        <taxon>Bacillaceae</taxon>
        <taxon>Peribacillus</taxon>
    </lineage>
</organism>
<keyword evidence="1" id="KW-0472">Membrane</keyword>
<sequence>MNDGKEGNLVSGQRTGNSLYSIAFGGLILTTVYTAVLASQLMSTKKKVDYLYYHAKFNKK</sequence>